<feature type="domain" description="Pyridoxamine 5'-phosphate oxidase N-terminal" evidence="2">
    <location>
        <begin position="10"/>
        <end position="127"/>
    </location>
</feature>
<dbReference type="RefSeq" id="WP_380579081.1">
    <property type="nucleotide sequence ID" value="NZ_JBHSQJ010000007.1"/>
</dbReference>
<dbReference type="InterPro" id="IPR011576">
    <property type="entry name" value="Pyridox_Oxase_N"/>
</dbReference>
<dbReference type="EC" id="1.-.-.-" evidence="3"/>
<comment type="caution">
    <text evidence="3">The sequence shown here is derived from an EMBL/GenBank/DDBJ whole genome shotgun (WGS) entry which is preliminary data.</text>
</comment>
<reference evidence="4" key="1">
    <citation type="journal article" date="2019" name="Int. J. Syst. Evol. Microbiol.">
        <title>The Global Catalogue of Microorganisms (GCM) 10K type strain sequencing project: providing services to taxonomists for standard genome sequencing and annotation.</title>
        <authorList>
            <consortium name="The Broad Institute Genomics Platform"/>
            <consortium name="The Broad Institute Genome Sequencing Center for Infectious Disease"/>
            <person name="Wu L."/>
            <person name="Ma J."/>
        </authorList>
    </citation>
    <scope>NUCLEOTIDE SEQUENCE [LARGE SCALE GENOMIC DNA]</scope>
    <source>
        <strain evidence="4">JCM 4816</strain>
    </source>
</reference>
<evidence type="ECO:0000256" key="1">
    <source>
        <dbReference type="ARBA" id="ARBA00023002"/>
    </source>
</evidence>
<protein>
    <submittedName>
        <fullName evidence="3">PPOX class F420-dependent oxidoreductase</fullName>
        <ecNumber evidence="3">1.-.-.-</ecNumber>
    </submittedName>
</protein>
<dbReference type="PANTHER" id="PTHR35176:SF6">
    <property type="entry name" value="HEME OXYGENASE HI_0854-RELATED"/>
    <property type="match status" value="1"/>
</dbReference>
<dbReference type="EMBL" id="JBHSQJ010000007">
    <property type="protein sequence ID" value="MFC5906044.1"/>
    <property type="molecule type" value="Genomic_DNA"/>
</dbReference>
<keyword evidence="1 3" id="KW-0560">Oxidoreductase</keyword>
<gene>
    <name evidence="3" type="ORF">ACFP3V_02260</name>
</gene>
<evidence type="ECO:0000259" key="2">
    <source>
        <dbReference type="Pfam" id="PF01243"/>
    </source>
</evidence>
<dbReference type="InterPro" id="IPR052019">
    <property type="entry name" value="F420H2_bilvrd_red/Heme_oxyg"/>
</dbReference>
<dbReference type="PANTHER" id="PTHR35176">
    <property type="entry name" value="HEME OXYGENASE HI_0854-RELATED"/>
    <property type="match status" value="1"/>
</dbReference>
<name>A0ABW1FU73_9ACTN</name>
<dbReference type="InterPro" id="IPR012349">
    <property type="entry name" value="Split_barrel_FMN-bd"/>
</dbReference>
<evidence type="ECO:0000313" key="3">
    <source>
        <dbReference type="EMBL" id="MFC5906044.1"/>
    </source>
</evidence>
<keyword evidence="4" id="KW-1185">Reference proteome</keyword>
<dbReference type="SUPFAM" id="SSF50475">
    <property type="entry name" value="FMN-binding split barrel"/>
    <property type="match status" value="1"/>
</dbReference>
<dbReference type="NCBIfam" id="TIGR03618">
    <property type="entry name" value="Rv1155_F420"/>
    <property type="match status" value="1"/>
</dbReference>
<sequence>MTSATALNGRARTLVDDRSFAIVSTLQPDGSPHQSVMWVTRDGDDLLLSTLVGRRKEQNLRRDPRISVLIYPREKPYTYLEVRGVAELTREGGRELIDALSRKYTGADYTADGPDDVRVVVRVRARKVVDKLGGV</sequence>
<dbReference type="Pfam" id="PF01243">
    <property type="entry name" value="PNPOx_N"/>
    <property type="match status" value="1"/>
</dbReference>
<organism evidence="3 4">
    <name type="scientific">Streptacidiphilus monticola</name>
    <dbReference type="NCBI Taxonomy" id="2161674"/>
    <lineage>
        <taxon>Bacteria</taxon>
        <taxon>Bacillati</taxon>
        <taxon>Actinomycetota</taxon>
        <taxon>Actinomycetes</taxon>
        <taxon>Kitasatosporales</taxon>
        <taxon>Streptomycetaceae</taxon>
        <taxon>Streptacidiphilus</taxon>
    </lineage>
</organism>
<dbReference type="InterPro" id="IPR019920">
    <property type="entry name" value="F420-binding_dom_put"/>
</dbReference>
<proteinExistence type="predicted"/>
<dbReference type="Gene3D" id="2.30.110.10">
    <property type="entry name" value="Electron Transport, Fmn-binding Protein, Chain A"/>
    <property type="match status" value="1"/>
</dbReference>
<evidence type="ECO:0000313" key="4">
    <source>
        <dbReference type="Proteomes" id="UP001596174"/>
    </source>
</evidence>
<dbReference type="GO" id="GO:0016491">
    <property type="term" value="F:oxidoreductase activity"/>
    <property type="evidence" value="ECO:0007669"/>
    <property type="project" value="UniProtKB-KW"/>
</dbReference>
<accession>A0ABW1FU73</accession>
<dbReference type="Proteomes" id="UP001596174">
    <property type="component" value="Unassembled WGS sequence"/>
</dbReference>